<gene>
    <name evidence="2" type="ORF">CQW23_28713</name>
</gene>
<evidence type="ECO:0000313" key="2">
    <source>
        <dbReference type="EMBL" id="PHT32376.1"/>
    </source>
</evidence>
<dbReference type="EMBL" id="MLFT02000012">
    <property type="protein sequence ID" value="PHT32376.1"/>
    <property type="molecule type" value="Genomic_DNA"/>
</dbReference>
<dbReference type="OrthoDB" id="1034349at2759"/>
<feature type="region of interest" description="Disordered" evidence="1">
    <location>
        <begin position="1"/>
        <end position="26"/>
    </location>
</feature>
<evidence type="ECO:0000313" key="3">
    <source>
        <dbReference type="Proteomes" id="UP000224567"/>
    </source>
</evidence>
<feature type="compositionally biased region" description="Low complexity" evidence="1">
    <location>
        <begin position="9"/>
        <end position="23"/>
    </location>
</feature>
<sequence length="185" mass="21423">MNPDLLPPESWLSQSSESKSDSSSELDFDPLVEDGIYMDDYDFLSKSNSYSNLNLNLDLDTKQKVNEEEVMNRAKTSNPLPMTHDHISCCKRKVEDLDDEFVINKDCWNKYFQQLRQSQESDSKDYLGTFSGITAFPRPNYLKFLTNVENMKDNAEQALKLYNEKFVCSCHTFHCLSTCPFSCFL</sequence>
<organism evidence="2 3">
    <name type="scientific">Capsicum baccatum</name>
    <name type="common">Peruvian pepper</name>
    <dbReference type="NCBI Taxonomy" id="33114"/>
    <lineage>
        <taxon>Eukaryota</taxon>
        <taxon>Viridiplantae</taxon>
        <taxon>Streptophyta</taxon>
        <taxon>Embryophyta</taxon>
        <taxon>Tracheophyta</taxon>
        <taxon>Spermatophyta</taxon>
        <taxon>Magnoliopsida</taxon>
        <taxon>eudicotyledons</taxon>
        <taxon>Gunneridae</taxon>
        <taxon>Pentapetalae</taxon>
        <taxon>asterids</taxon>
        <taxon>lamiids</taxon>
        <taxon>Solanales</taxon>
        <taxon>Solanaceae</taxon>
        <taxon>Solanoideae</taxon>
        <taxon>Capsiceae</taxon>
        <taxon>Capsicum</taxon>
    </lineage>
</organism>
<dbReference type="Proteomes" id="UP000224567">
    <property type="component" value="Unassembled WGS sequence"/>
</dbReference>
<keyword evidence="3" id="KW-1185">Reference proteome</keyword>
<reference evidence="2 3" key="1">
    <citation type="journal article" date="2017" name="Genome Biol.">
        <title>New reference genome sequences of hot pepper reveal the massive evolution of plant disease-resistance genes by retroduplication.</title>
        <authorList>
            <person name="Kim S."/>
            <person name="Park J."/>
            <person name="Yeom S.I."/>
            <person name="Kim Y.M."/>
            <person name="Seo E."/>
            <person name="Kim K.T."/>
            <person name="Kim M.S."/>
            <person name="Lee J.M."/>
            <person name="Cheong K."/>
            <person name="Shin H.S."/>
            <person name="Kim S.B."/>
            <person name="Han K."/>
            <person name="Lee J."/>
            <person name="Park M."/>
            <person name="Lee H.A."/>
            <person name="Lee H.Y."/>
            <person name="Lee Y."/>
            <person name="Oh S."/>
            <person name="Lee J.H."/>
            <person name="Choi E."/>
            <person name="Choi E."/>
            <person name="Lee S.E."/>
            <person name="Jeon J."/>
            <person name="Kim H."/>
            <person name="Choi G."/>
            <person name="Song H."/>
            <person name="Lee J."/>
            <person name="Lee S.C."/>
            <person name="Kwon J.K."/>
            <person name="Lee H.Y."/>
            <person name="Koo N."/>
            <person name="Hong Y."/>
            <person name="Kim R.W."/>
            <person name="Kang W.H."/>
            <person name="Huh J.H."/>
            <person name="Kang B.C."/>
            <person name="Yang T.J."/>
            <person name="Lee Y.H."/>
            <person name="Bennetzen J.L."/>
            <person name="Choi D."/>
        </authorList>
    </citation>
    <scope>NUCLEOTIDE SEQUENCE [LARGE SCALE GENOMIC DNA]</scope>
    <source>
        <strain evidence="3">cv. PBC81</strain>
    </source>
</reference>
<evidence type="ECO:0000256" key="1">
    <source>
        <dbReference type="SAM" id="MobiDB-lite"/>
    </source>
</evidence>
<dbReference type="AlphaFoldDB" id="A0A2G2VHA9"/>
<reference evidence="3" key="2">
    <citation type="journal article" date="2017" name="J. Anim. Genet.">
        <title>Multiple reference genome sequences of hot pepper reveal the massive evolution of plant disease resistance genes by retroduplication.</title>
        <authorList>
            <person name="Kim S."/>
            <person name="Park J."/>
            <person name="Yeom S.-I."/>
            <person name="Kim Y.-M."/>
            <person name="Seo E."/>
            <person name="Kim K.-T."/>
            <person name="Kim M.-S."/>
            <person name="Lee J.M."/>
            <person name="Cheong K."/>
            <person name="Shin H.-S."/>
            <person name="Kim S.-B."/>
            <person name="Han K."/>
            <person name="Lee J."/>
            <person name="Park M."/>
            <person name="Lee H.-A."/>
            <person name="Lee H.-Y."/>
            <person name="Lee Y."/>
            <person name="Oh S."/>
            <person name="Lee J.H."/>
            <person name="Choi E."/>
            <person name="Choi E."/>
            <person name="Lee S.E."/>
            <person name="Jeon J."/>
            <person name="Kim H."/>
            <person name="Choi G."/>
            <person name="Song H."/>
            <person name="Lee J."/>
            <person name="Lee S.-C."/>
            <person name="Kwon J.-K."/>
            <person name="Lee H.-Y."/>
            <person name="Koo N."/>
            <person name="Hong Y."/>
            <person name="Kim R.W."/>
            <person name="Kang W.-H."/>
            <person name="Huh J.H."/>
            <person name="Kang B.-C."/>
            <person name="Yang T.-J."/>
            <person name="Lee Y.-H."/>
            <person name="Bennetzen J.L."/>
            <person name="Choi D."/>
        </authorList>
    </citation>
    <scope>NUCLEOTIDE SEQUENCE [LARGE SCALE GENOMIC DNA]</scope>
    <source>
        <strain evidence="3">cv. PBC81</strain>
    </source>
</reference>
<accession>A0A2G2VHA9</accession>
<proteinExistence type="predicted"/>
<protein>
    <submittedName>
        <fullName evidence="2">Uncharacterized protein</fullName>
    </submittedName>
</protein>
<name>A0A2G2VHA9_CAPBA</name>
<comment type="caution">
    <text evidence="2">The sequence shown here is derived from an EMBL/GenBank/DDBJ whole genome shotgun (WGS) entry which is preliminary data.</text>
</comment>